<comment type="caution">
    <text evidence="3">The sequence shown here is derived from an EMBL/GenBank/DDBJ whole genome shotgun (WGS) entry which is preliminary data.</text>
</comment>
<dbReference type="AlphaFoldDB" id="A0A6A4XSH7"/>
<organism evidence="3">
    <name type="scientific">Aphanomyces stellatus</name>
    <dbReference type="NCBI Taxonomy" id="120398"/>
    <lineage>
        <taxon>Eukaryota</taxon>
        <taxon>Sar</taxon>
        <taxon>Stramenopiles</taxon>
        <taxon>Oomycota</taxon>
        <taxon>Saprolegniomycetes</taxon>
        <taxon>Saprolegniales</taxon>
        <taxon>Verrucalvaceae</taxon>
        <taxon>Aphanomyces</taxon>
    </lineage>
</organism>
<proteinExistence type="predicted"/>
<keyword evidence="1" id="KW-0812">Transmembrane</keyword>
<dbReference type="InterPro" id="IPR013083">
    <property type="entry name" value="Znf_RING/FYVE/PHD"/>
</dbReference>
<keyword evidence="1" id="KW-1133">Transmembrane helix</keyword>
<keyword evidence="2" id="KW-0732">Signal</keyword>
<dbReference type="EMBL" id="VJMH01007038">
    <property type="protein sequence ID" value="KAF0685868.1"/>
    <property type="molecule type" value="Genomic_DNA"/>
</dbReference>
<evidence type="ECO:0000256" key="1">
    <source>
        <dbReference type="SAM" id="Phobius"/>
    </source>
</evidence>
<accession>A0A6A4XSH7</accession>
<evidence type="ECO:0000256" key="2">
    <source>
        <dbReference type="SAM" id="SignalP"/>
    </source>
</evidence>
<feature type="chain" id="PRO_5025564108" description="RING-type domain-containing protein" evidence="2">
    <location>
        <begin position="21"/>
        <end position="542"/>
    </location>
</feature>
<gene>
    <name evidence="3" type="ORF">As57867_022229</name>
</gene>
<reference evidence="3" key="1">
    <citation type="submission" date="2019-06" db="EMBL/GenBank/DDBJ databases">
        <title>Genomics analysis of Aphanomyces spp. identifies a new class of oomycete effector associated with host adaptation.</title>
        <authorList>
            <person name="Gaulin E."/>
        </authorList>
    </citation>
    <scope>NUCLEOTIDE SEQUENCE</scope>
    <source>
        <strain evidence="3">CBS 578.67</strain>
    </source>
</reference>
<keyword evidence="1" id="KW-0472">Membrane</keyword>
<dbReference type="Gene3D" id="3.30.40.10">
    <property type="entry name" value="Zinc/RING finger domain, C3HC4 (zinc finger)"/>
    <property type="match status" value="1"/>
</dbReference>
<dbReference type="Pfam" id="PF13920">
    <property type="entry name" value="zf-C3HC4_3"/>
    <property type="match status" value="1"/>
</dbReference>
<evidence type="ECO:0000313" key="3">
    <source>
        <dbReference type="EMBL" id="KAF0685868.1"/>
    </source>
</evidence>
<feature type="signal peptide" evidence="2">
    <location>
        <begin position="1"/>
        <end position="20"/>
    </location>
</feature>
<feature type="non-terminal residue" evidence="3">
    <location>
        <position position="542"/>
    </location>
</feature>
<evidence type="ECO:0008006" key="4">
    <source>
        <dbReference type="Google" id="ProtNLM"/>
    </source>
</evidence>
<feature type="transmembrane region" description="Helical" evidence="1">
    <location>
        <begin position="369"/>
        <end position="388"/>
    </location>
</feature>
<sequence>MGILAHRLAVVSAMIAAATAAQKTVNCPYATLPREVQGIRVWDDLLCSPESLWANDFCVVDKTCTQMQNVTTYDAVGNISRSKHSESITISRTLTVGWDLDMSIMDLSKFILPNTTKTLKFYGIANLCLPSTFEWPETITTIQFACVSNITVPPLWPSTLEELTLYNATDGAVPATYPSTLTITLHEVSNITLPRTFPNAIKGLYFREVESQPWPKVLPKTLTELSIINCSNFPAYKTFPPTLDFLNLVNTSTAELNLDGLSILLLMDNANLTRLRLSMRQPTRPLLHGVFMTNMNIHSWTMDGDTFFFVNTASTSDFQNSTITVDASECIQNKGTIAQLADRDKHLGGRIFTVCVTTQRHYRTRATDGLVAAGGSLFGLAGCAVLVVRWKKTRKQTRTASRRSDFMNESQENSLQAYTPKTALWRSDSSFELSQPMSPSAPSVSWSLVVDEQDAPSAPLRSPTQGPLNPLNPIDGIATKADNGAFVGVSPAPKDQLALEMAPTQEDDPRGCILCVDGPQNAVCVPCGHNVLCMNCAEYLLQ</sequence>
<dbReference type="OrthoDB" id="1711136at2759"/>
<name>A0A6A4XSH7_9STRA</name>
<protein>
    <recommendedName>
        <fullName evidence="4">RING-type domain-containing protein</fullName>
    </recommendedName>
</protein>